<dbReference type="EMBL" id="CP024172">
    <property type="protein sequence ID" value="AZW18802.1"/>
    <property type="molecule type" value="Genomic_DNA"/>
</dbReference>
<dbReference type="InterPro" id="IPR036264">
    <property type="entry name" value="Bact_exopeptidase_dim_dom"/>
</dbReference>
<name>A0AAN1S0K4_9BORD</name>
<feature type="binding site" evidence="3">
    <location>
        <position position="95"/>
    </location>
    <ligand>
        <name>Zn(2+)</name>
        <dbReference type="ChEBI" id="CHEBI:29105"/>
        <label>1</label>
    </ligand>
</feature>
<organism evidence="5 6">
    <name type="scientific">Bordetella hinzii</name>
    <dbReference type="NCBI Taxonomy" id="103855"/>
    <lineage>
        <taxon>Bacteria</taxon>
        <taxon>Pseudomonadati</taxon>
        <taxon>Pseudomonadota</taxon>
        <taxon>Betaproteobacteria</taxon>
        <taxon>Burkholderiales</taxon>
        <taxon>Alcaligenaceae</taxon>
        <taxon>Bordetella</taxon>
    </lineage>
</organism>
<evidence type="ECO:0000313" key="5">
    <source>
        <dbReference type="EMBL" id="AZW18802.1"/>
    </source>
</evidence>
<accession>A0AAN1S0K4</accession>
<dbReference type="NCBIfam" id="NF009527">
    <property type="entry name" value="PRK12891.1"/>
    <property type="match status" value="1"/>
</dbReference>
<keyword evidence="3" id="KW-0862">Zinc</keyword>
<evidence type="ECO:0000313" key="6">
    <source>
        <dbReference type="Proteomes" id="UP000282741"/>
    </source>
</evidence>
<feature type="binding site" evidence="3">
    <location>
        <position position="383"/>
    </location>
    <ligand>
        <name>Zn(2+)</name>
        <dbReference type="ChEBI" id="CHEBI:29105"/>
        <label>2</label>
    </ligand>
</feature>
<dbReference type="Pfam" id="PF01546">
    <property type="entry name" value="Peptidase_M20"/>
    <property type="match status" value="1"/>
</dbReference>
<evidence type="ECO:0000256" key="1">
    <source>
        <dbReference type="ARBA" id="ARBA00006153"/>
    </source>
</evidence>
<dbReference type="Pfam" id="PF07687">
    <property type="entry name" value="M20_dimer"/>
    <property type="match status" value="1"/>
</dbReference>
<dbReference type="PIRSF" id="PIRSF001235">
    <property type="entry name" value="Amidase_carbamoylase"/>
    <property type="match status" value="1"/>
</dbReference>
<keyword evidence="2 5" id="KW-0378">Hydrolase</keyword>
<comment type="similarity">
    <text evidence="1">Belongs to the peptidase M20 family.</text>
</comment>
<dbReference type="InterPro" id="IPR010158">
    <property type="entry name" value="Amidase_Cbmase"/>
</dbReference>
<dbReference type="Gene3D" id="3.40.630.10">
    <property type="entry name" value="Zn peptidases"/>
    <property type="match status" value="1"/>
</dbReference>
<dbReference type="InterPro" id="IPR011650">
    <property type="entry name" value="Peptidase_M20_dimer"/>
</dbReference>
<feature type="binding site" evidence="3">
    <location>
        <position position="84"/>
    </location>
    <ligand>
        <name>Zn(2+)</name>
        <dbReference type="ChEBI" id="CHEBI:29105"/>
        <label>1</label>
    </ligand>
</feature>
<dbReference type="GO" id="GO:0046872">
    <property type="term" value="F:metal ion binding"/>
    <property type="evidence" value="ECO:0007669"/>
    <property type="project" value="UniProtKB-KW"/>
</dbReference>
<dbReference type="Gene3D" id="3.30.70.360">
    <property type="match status" value="1"/>
</dbReference>
<dbReference type="PANTHER" id="PTHR32494:SF5">
    <property type="entry name" value="ALLANTOATE AMIDOHYDROLASE"/>
    <property type="match status" value="1"/>
</dbReference>
<reference evidence="6" key="1">
    <citation type="submission" date="2017-10" db="EMBL/GenBank/DDBJ databases">
        <title>Whole genome sequencing of various Bordetella species.</title>
        <authorList>
            <person name="Weigand M.R."/>
            <person name="Loparev V."/>
            <person name="Peng Y."/>
            <person name="Bowden K.E."/>
            <person name="Tondella M.L."/>
            <person name="Williams M.M."/>
        </authorList>
    </citation>
    <scope>NUCLEOTIDE SEQUENCE [LARGE SCALE GENOMIC DNA]</scope>
    <source>
        <strain evidence="6">H720</strain>
    </source>
</reference>
<evidence type="ECO:0000256" key="3">
    <source>
        <dbReference type="PIRSR" id="PIRSR001235-1"/>
    </source>
</evidence>
<dbReference type="SUPFAM" id="SSF55031">
    <property type="entry name" value="Bacterial exopeptidase dimerisation domain"/>
    <property type="match status" value="1"/>
</dbReference>
<dbReference type="NCBIfam" id="TIGR01879">
    <property type="entry name" value="hydantase"/>
    <property type="match status" value="1"/>
</dbReference>
<evidence type="ECO:0000259" key="4">
    <source>
        <dbReference type="Pfam" id="PF07687"/>
    </source>
</evidence>
<dbReference type="GO" id="GO:0016813">
    <property type="term" value="F:hydrolase activity, acting on carbon-nitrogen (but not peptide) bonds, in linear amidines"/>
    <property type="evidence" value="ECO:0007669"/>
    <property type="project" value="InterPro"/>
</dbReference>
<dbReference type="RefSeq" id="WP_032956043.1">
    <property type="nucleotide sequence ID" value="NZ_CP012077.1"/>
</dbReference>
<feature type="domain" description="Peptidase M20 dimerisation" evidence="4">
    <location>
        <begin position="210"/>
        <end position="313"/>
    </location>
</feature>
<comment type="cofactor">
    <cofactor evidence="3">
        <name>Zn(2+)</name>
        <dbReference type="ChEBI" id="CHEBI:29105"/>
    </cofactor>
    <text evidence="3">Binds 2 Zn(2+) ions per subunit.</text>
</comment>
<feature type="binding site" evidence="3">
    <location>
        <position position="191"/>
    </location>
    <ligand>
        <name>Zn(2+)</name>
        <dbReference type="ChEBI" id="CHEBI:29105"/>
        <label>1</label>
    </ligand>
</feature>
<feature type="binding site" evidence="3">
    <location>
        <position position="95"/>
    </location>
    <ligand>
        <name>Zn(2+)</name>
        <dbReference type="ChEBI" id="CHEBI:29105"/>
        <label>2</label>
    </ligand>
</feature>
<keyword evidence="3" id="KW-0479">Metal-binding</keyword>
<gene>
    <name evidence="5" type="ORF">CS347_19570</name>
</gene>
<dbReference type="Proteomes" id="UP000282741">
    <property type="component" value="Chromosome"/>
</dbReference>
<dbReference type="CDD" id="cd03884">
    <property type="entry name" value="M20_bAS"/>
    <property type="match status" value="1"/>
</dbReference>
<dbReference type="NCBIfam" id="NF006771">
    <property type="entry name" value="PRK09290.1-5"/>
    <property type="match status" value="1"/>
</dbReference>
<dbReference type="SUPFAM" id="SSF53187">
    <property type="entry name" value="Zn-dependent exopeptidases"/>
    <property type="match status" value="1"/>
</dbReference>
<sequence length="413" mass="44396">MTTPLSVNGNRLWQSLMDLARIGATPKGGNCRLALTALDGQGRDLVTGWMREAGLSVRVDQVGNIFARRAGLDDSLPPVMTGSHIDTQPTGGKFDGCYGVMAGLEVMRTLNDHGVQTRAPLEVAIWTNEEGSRFLPVMMGSGVFAGKFPLETALSARDAEGKSVAEELRAIGYAGEDPVGGRPVGAYFEAHIEQGPILEHEAKTVGVVTGSLGVRWYDVTVTGMEMHAGPTPMPIRKDALYAASFLLQTVVELARAHAPHGRGTVGEIHAHPGSRNVIPGQVRLTVDLRHEDEATLAEMDRQWQVRAAEVAREHGVQIEVRPVQYFPPTPFDPELVNWVREGAQRRGLPAMDIVTGAGHDAVYMAGVTPTAMIFVPCKDGVSHNEIEDAKPADLEAGANVLLDAMLARANAQR</sequence>
<dbReference type="PANTHER" id="PTHR32494">
    <property type="entry name" value="ALLANTOATE DEIMINASE-RELATED"/>
    <property type="match status" value="1"/>
</dbReference>
<dbReference type="InterPro" id="IPR002933">
    <property type="entry name" value="Peptidase_M20"/>
</dbReference>
<dbReference type="NCBIfam" id="NF006769">
    <property type="entry name" value="PRK09290.1-3"/>
    <property type="match status" value="1"/>
</dbReference>
<protein>
    <submittedName>
        <fullName evidence="5">Zn-dependent hydrolase</fullName>
    </submittedName>
</protein>
<evidence type="ECO:0000256" key="2">
    <source>
        <dbReference type="ARBA" id="ARBA00022801"/>
    </source>
</evidence>
<dbReference type="AlphaFoldDB" id="A0AAN1S0K4"/>
<proteinExistence type="inferred from homology"/>
<feature type="binding site" evidence="3">
    <location>
        <position position="130"/>
    </location>
    <ligand>
        <name>Zn(2+)</name>
        <dbReference type="ChEBI" id="CHEBI:29105"/>
        <label>2</label>
    </ligand>
</feature>